<evidence type="ECO:0000256" key="8">
    <source>
        <dbReference type="SAM" id="MobiDB-lite"/>
    </source>
</evidence>
<feature type="transmembrane region" description="Helical" evidence="9">
    <location>
        <begin position="464"/>
        <end position="485"/>
    </location>
</feature>
<keyword evidence="7 9" id="KW-0472">Membrane</keyword>
<feature type="transmembrane region" description="Helical" evidence="9">
    <location>
        <begin position="439"/>
        <end position="458"/>
    </location>
</feature>
<evidence type="ECO:0000313" key="11">
    <source>
        <dbReference type="Proteomes" id="UP000663880"/>
    </source>
</evidence>
<evidence type="ECO:0000256" key="1">
    <source>
        <dbReference type="ARBA" id="ARBA00004141"/>
    </source>
</evidence>
<organism evidence="10 11">
    <name type="scientific">Pieris macdunnoughi</name>
    <dbReference type="NCBI Taxonomy" id="345717"/>
    <lineage>
        <taxon>Eukaryota</taxon>
        <taxon>Metazoa</taxon>
        <taxon>Ecdysozoa</taxon>
        <taxon>Arthropoda</taxon>
        <taxon>Hexapoda</taxon>
        <taxon>Insecta</taxon>
        <taxon>Pterygota</taxon>
        <taxon>Neoptera</taxon>
        <taxon>Endopterygota</taxon>
        <taxon>Lepidoptera</taxon>
        <taxon>Glossata</taxon>
        <taxon>Ditrysia</taxon>
        <taxon>Papilionoidea</taxon>
        <taxon>Pieridae</taxon>
        <taxon>Pierinae</taxon>
        <taxon>Pieris</taxon>
    </lineage>
</organism>
<dbReference type="InterPro" id="IPR037272">
    <property type="entry name" value="SNS_sf"/>
</dbReference>
<feature type="region of interest" description="Disordered" evidence="8">
    <location>
        <begin position="1"/>
        <end position="26"/>
    </location>
</feature>
<dbReference type="GO" id="GO:0015293">
    <property type="term" value="F:symporter activity"/>
    <property type="evidence" value="ECO:0007669"/>
    <property type="project" value="UniProtKB-KW"/>
</dbReference>
<evidence type="ECO:0000256" key="2">
    <source>
        <dbReference type="ARBA" id="ARBA00006459"/>
    </source>
</evidence>
<reference evidence="10" key="1">
    <citation type="submission" date="2021-02" db="EMBL/GenBank/DDBJ databases">
        <authorList>
            <person name="Steward A R."/>
        </authorList>
    </citation>
    <scope>NUCLEOTIDE SEQUENCE</scope>
</reference>
<feature type="transmembrane region" description="Helical" evidence="9">
    <location>
        <begin position="386"/>
        <end position="410"/>
    </location>
</feature>
<feature type="transmembrane region" description="Helical" evidence="9">
    <location>
        <begin position="269"/>
        <end position="290"/>
    </location>
</feature>
<dbReference type="OrthoDB" id="7470116at2759"/>
<sequence>MDDTLGFSEQEKKPSDDWHPGDTEESVSSVTSKICPHYQDLQVLQKNDFFLDRPQIPATYWERLSFFRSYATSQTRTMFLCVQEEDFRVYLWNYLINVFFKSLPSTYVYAFLSAYVPDTHFFVAKIFPIAYGSTLAFIITAFIDLIMVTYSTTKYLDYLVLGFRYQSPWNRCSESFNITYKNTTLKCYEIQDFAKQFINKSVIFDDIVYISEENEHFQLPQLLFYLSRMKYFQNCNVVLTCSYFVIFWLGATITYPMFFKRFLWKTLHIAQMGLNMFLIIVFVHLTIIYFERGYKKYPVYRKELLDILQSSDFDLLSESMTTPPIVHILSSRSNIDKKPIQDSALIVTSNAVYYTFRGFVTYLLKLYCDNLANTSLQAIYFSSESLFYLWPIYFSQFYLGNLFTIVFFLLNLINEYLVIVITVHCLIEAILCEWRWLNTWILIVSLSVLGVATFHFIPTELIEIMYILCTALMTLMELIIIFYLYPLGRLVDDMTFFNGVRPTKLRIFTFWAAPVFYMLKIYYMITGLFKIVALTTLPQKYLYQYIYIPAVPMFFGALFAFFKYVIVKKMVTKNNQNMNLFKIISV</sequence>
<keyword evidence="11" id="KW-1185">Reference proteome</keyword>
<evidence type="ECO:0000256" key="3">
    <source>
        <dbReference type="ARBA" id="ARBA00022448"/>
    </source>
</evidence>
<proteinExistence type="inferred from homology"/>
<evidence type="ECO:0000256" key="6">
    <source>
        <dbReference type="ARBA" id="ARBA00022989"/>
    </source>
</evidence>
<accession>A0A821UWP2</accession>
<keyword evidence="6 9" id="KW-1133">Transmembrane helix</keyword>
<feature type="transmembrane region" description="Helical" evidence="9">
    <location>
        <begin position="416"/>
        <end position="432"/>
    </location>
</feature>
<evidence type="ECO:0000313" key="10">
    <source>
        <dbReference type="EMBL" id="CAF4896363.1"/>
    </source>
</evidence>
<evidence type="ECO:0000256" key="4">
    <source>
        <dbReference type="ARBA" id="ARBA00022692"/>
    </source>
</evidence>
<feature type="transmembrane region" description="Helical" evidence="9">
    <location>
        <begin position="505"/>
        <end position="525"/>
    </location>
</feature>
<evidence type="ECO:0000256" key="9">
    <source>
        <dbReference type="SAM" id="Phobius"/>
    </source>
</evidence>
<dbReference type="PROSITE" id="PS50267">
    <property type="entry name" value="NA_NEUROTRAN_SYMP_3"/>
    <property type="match status" value="1"/>
</dbReference>
<keyword evidence="3" id="KW-0813">Transport</keyword>
<feature type="transmembrane region" description="Helical" evidence="9">
    <location>
        <begin position="122"/>
        <end position="146"/>
    </location>
</feature>
<comment type="subcellular location">
    <subcellularLocation>
        <location evidence="1">Membrane</location>
        <topology evidence="1">Multi-pass membrane protein</topology>
    </subcellularLocation>
</comment>
<protein>
    <submittedName>
        <fullName evidence="10">Uncharacterized protein</fullName>
    </submittedName>
</protein>
<dbReference type="SUPFAM" id="SSF161070">
    <property type="entry name" value="SNF-like"/>
    <property type="match status" value="1"/>
</dbReference>
<feature type="transmembrane region" description="Helical" evidence="9">
    <location>
        <begin position="94"/>
        <end position="116"/>
    </location>
</feature>
<keyword evidence="5" id="KW-0769">Symport</keyword>
<evidence type="ECO:0000256" key="7">
    <source>
        <dbReference type="ARBA" id="ARBA00023136"/>
    </source>
</evidence>
<keyword evidence="4 9" id="KW-0812">Transmembrane</keyword>
<dbReference type="GO" id="GO:0016020">
    <property type="term" value="C:membrane"/>
    <property type="evidence" value="ECO:0007669"/>
    <property type="project" value="UniProtKB-SubCell"/>
</dbReference>
<feature type="compositionally biased region" description="Basic and acidic residues" evidence="8">
    <location>
        <begin position="9"/>
        <end position="22"/>
    </location>
</feature>
<comment type="similarity">
    <text evidence="2">Belongs to the sodium:neurotransmitter symporter (SNF) (TC 2.A.22) family.</text>
</comment>
<comment type="caution">
    <text evidence="10">The sequence shown here is derived from an EMBL/GenBank/DDBJ whole genome shotgun (WGS) entry which is preliminary data.</text>
</comment>
<gene>
    <name evidence="10" type="ORF">PMACD_LOCUS10907</name>
</gene>
<name>A0A821UWP2_9NEOP</name>
<feature type="transmembrane region" description="Helical" evidence="9">
    <location>
        <begin position="545"/>
        <end position="566"/>
    </location>
</feature>
<dbReference type="AlphaFoldDB" id="A0A821UWP2"/>
<dbReference type="InterPro" id="IPR000175">
    <property type="entry name" value="Na/ntran_symport"/>
</dbReference>
<dbReference type="EMBL" id="CAJOBZ010000034">
    <property type="protein sequence ID" value="CAF4896363.1"/>
    <property type="molecule type" value="Genomic_DNA"/>
</dbReference>
<feature type="transmembrane region" description="Helical" evidence="9">
    <location>
        <begin position="237"/>
        <end position="257"/>
    </location>
</feature>
<dbReference type="Proteomes" id="UP000663880">
    <property type="component" value="Unassembled WGS sequence"/>
</dbReference>
<evidence type="ECO:0000256" key="5">
    <source>
        <dbReference type="ARBA" id="ARBA00022847"/>
    </source>
</evidence>